<dbReference type="AlphaFoldDB" id="A0A380JR40"/>
<gene>
    <name evidence="1" type="ORF">NCTC12092_01384</name>
</gene>
<name>A0A380JR40_9STRE</name>
<reference evidence="1 2" key="1">
    <citation type="submission" date="2018-06" db="EMBL/GenBank/DDBJ databases">
        <authorList>
            <consortium name="Pathogen Informatics"/>
            <person name="Doyle S."/>
        </authorList>
    </citation>
    <scope>NUCLEOTIDE SEQUENCE [LARGE SCALE GENOMIC DNA]</scope>
    <source>
        <strain evidence="1 2">NCTC12092</strain>
    </source>
</reference>
<accession>A0A380JR40</accession>
<evidence type="ECO:0000313" key="1">
    <source>
        <dbReference type="EMBL" id="SUN47301.1"/>
    </source>
</evidence>
<dbReference type="EMBL" id="UHFF01000002">
    <property type="protein sequence ID" value="SUN47301.1"/>
    <property type="molecule type" value="Genomic_DNA"/>
</dbReference>
<dbReference type="Proteomes" id="UP000254461">
    <property type="component" value="Unassembled WGS sequence"/>
</dbReference>
<proteinExistence type="predicted"/>
<protein>
    <submittedName>
        <fullName evidence="1">Exported protein</fullName>
    </submittedName>
</protein>
<organism evidence="1 2">
    <name type="scientific">Streptococcus equi subsp. equi</name>
    <dbReference type="NCBI Taxonomy" id="148942"/>
    <lineage>
        <taxon>Bacteria</taxon>
        <taxon>Bacillati</taxon>
        <taxon>Bacillota</taxon>
        <taxon>Bacilli</taxon>
        <taxon>Lactobacillales</taxon>
        <taxon>Streptococcaceae</taxon>
        <taxon>Streptococcus</taxon>
    </lineage>
</organism>
<dbReference type="RefSeq" id="WP_115251154.1">
    <property type="nucleotide sequence ID" value="NZ_UHFF01000002.1"/>
</dbReference>
<sequence>MKKKAYMTLILLIGILAIFLVGKQVIKKENPNKPTVDLTVYTISSSDTQKWNKVRQLETEEAIYPIRVKEAASSEEIFSNIIADGAAMGFGVSEEDVKQFNNHLENTIEDSKNNKLIEMEFFDFSNNNKGFVVANFDYGKKEFNAQKKEKKALYKKLYETFKEKTHQSR</sequence>
<evidence type="ECO:0000313" key="2">
    <source>
        <dbReference type="Proteomes" id="UP000254461"/>
    </source>
</evidence>